<proteinExistence type="predicted"/>
<dbReference type="GeneID" id="90075056"/>
<evidence type="ECO:0008006" key="3">
    <source>
        <dbReference type="Google" id="ProtNLM"/>
    </source>
</evidence>
<dbReference type="Proteomes" id="UP001360560">
    <property type="component" value="Unassembled WGS sequence"/>
</dbReference>
<protein>
    <recommendedName>
        <fullName evidence="3">ATPase expression protein 1</fullName>
    </recommendedName>
</protein>
<evidence type="ECO:0000313" key="1">
    <source>
        <dbReference type="EMBL" id="GMM37081.1"/>
    </source>
</evidence>
<keyword evidence="2" id="KW-1185">Reference proteome</keyword>
<organism evidence="1 2">
    <name type="scientific">Saccharomycopsis crataegensis</name>
    <dbReference type="NCBI Taxonomy" id="43959"/>
    <lineage>
        <taxon>Eukaryota</taxon>
        <taxon>Fungi</taxon>
        <taxon>Dikarya</taxon>
        <taxon>Ascomycota</taxon>
        <taxon>Saccharomycotina</taxon>
        <taxon>Saccharomycetes</taxon>
        <taxon>Saccharomycopsidaceae</taxon>
        <taxon>Saccharomycopsis</taxon>
    </lineage>
</organism>
<reference evidence="1 2" key="1">
    <citation type="journal article" date="2023" name="Elife">
        <title>Identification of key yeast species and microbe-microbe interactions impacting larval growth of Drosophila in the wild.</title>
        <authorList>
            <person name="Mure A."/>
            <person name="Sugiura Y."/>
            <person name="Maeda R."/>
            <person name="Honda K."/>
            <person name="Sakurai N."/>
            <person name="Takahashi Y."/>
            <person name="Watada M."/>
            <person name="Katoh T."/>
            <person name="Gotoh A."/>
            <person name="Gotoh Y."/>
            <person name="Taniguchi I."/>
            <person name="Nakamura K."/>
            <person name="Hayashi T."/>
            <person name="Katayama T."/>
            <person name="Uemura T."/>
            <person name="Hattori Y."/>
        </authorList>
    </citation>
    <scope>NUCLEOTIDE SEQUENCE [LARGE SCALE GENOMIC DNA]</scope>
    <source>
        <strain evidence="1 2">SC-9</strain>
    </source>
</reference>
<name>A0AAV5QR72_9ASCO</name>
<gene>
    <name evidence="1" type="ORF">DASC09_044060</name>
</gene>
<dbReference type="RefSeq" id="XP_064854077.1">
    <property type="nucleotide sequence ID" value="XM_064998005.1"/>
</dbReference>
<accession>A0AAV5QR72</accession>
<dbReference type="AlphaFoldDB" id="A0AAV5QR72"/>
<dbReference type="EMBL" id="BTFZ01000011">
    <property type="protein sequence ID" value="GMM37081.1"/>
    <property type="molecule type" value="Genomic_DNA"/>
</dbReference>
<evidence type="ECO:0000313" key="2">
    <source>
        <dbReference type="Proteomes" id="UP001360560"/>
    </source>
</evidence>
<sequence length="479" mass="54217">MSKSKQIFGDLKNIANSKIPLVYKTSPQNLFNNAKVPKPLDIVHPYLKISDVEMVVNAMSSERFPMGLKVPVRSEQGKFENVFVGKYEIKPLRFTSNTTNKINWMRGVNESSEFQNIETSRRLTDDDVVVVGETLVNEESKQAISEFYQKIGPAVTVEQFQQFLLKDLKLNITSDKINQNALQLIRSSPAEYNTVIALISLSKNLLQDQASAHSVAISTYYSSLFVSELSTKIQKVYRQWPIKQSKAVIKAFSELVDVLANASQGFHSGYSMNLLSQLFSVHTKLYDLKKAQIYLNILLKNQFLPTESSFTEYVVKSCLDQRCYKYLAGLKNLLLRSANYKIIKALASHSSNLEELQSLLVFIDQVPNEETKNSIYLHCSSFLLKKAAKLAKTAEKLQNITVRVQQHNFPISADACEAIVSSFIQTKGFIFAAHYLQKFSIDSKNALEKFLNQTTQLEVNSDLKEQFINILKNKISSIA</sequence>
<comment type="caution">
    <text evidence="1">The sequence shown here is derived from an EMBL/GenBank/DDBJ whole genome shotgun (WGS) entry which is preliminary data.</text>
</comment>